<feature type="compositionally biased region" description="Basic and acidic residues" evidence="1">
    <location>
        <begin position="1"/>
        <end position="17"/>
    </location>
</feature>
<evidence type="ECO:0000313" key="3">
    <source>
        <dbReference type="Proteomes" id="UP001630127"/>
    </source>
</evidence>
<reference evidence="2 3" key="1">
    <citation type="submission" date="2024-11" db="EMBL/GenBank/DDBJ databases">
        <title>A near-complete genome assembly of Cinchona calisaya.</title>
        <authorList>
            <person name="Lian D.C."/>
            <person name="Zhao X.W."/>
            <person name="Wei L."/>
        </authorList>
    </citation>
    <scope>NUCLEOTIDE SEQUENCE [LARGE SCALE GENOMIC DNA]</scope>
    <source>
        <tissue evidence="2">Nenye</tissue>
    </source>
</reference>
<feature type="region of interest" description="Disordered" evidence="1">
    <location>
        <begin position="1"/>
        <end position="23"/>
    </location>
</feature>
<name>A0ABD3AYN1_9GENT</name>
<evidence type="ECO:0000313" key="2">
    <source>
        <dbReference type="EMBL" id="KAL3536357.1"/>
    </source>
</evidence>
<proteinExistence type="predicted"/>
<gene>
    <name evidence="2" type="ORF">ACH5RR_004818</name>
</gene>
<sequence length="101" mass="11079">MGKLGDTREMGGKEVEVHSAVTSNEMGLMGNETLYRRWGPSAKKEALGGAVSAKLEGYFMPRNILLYLALSETADTWVREQLSGTENSACLSEPVRRARQS</sequence>
<keyword evidence="3" id="KW-1185">Reference proteome</keyword>
<dbReference type="AlphaFoldDB" id="A0ABD3AYN1"/>
<evidence type="ECO:0000256" key="1">
    <source>
        <dbReference type="SAM" id="MobiDB-lite"/>
    </source>
</evidence>
<dbReference type="EMBL" id="JBJUIK010000002">
    <property type="protein sequence ID" value="KAL3536357.1"/>
    <property type="molecule type" value="Genomic_DNA"/>
</dbReference>
<accession>A0ABD3AYN1</accession>
<comment type="caution">
    <text evidence="2">The sequence shown here is derived from an EMBL/GenBank/DDBJ whole genome shotgun (WGS) entry which is preliminary data.</text>
</comment>
<organism evidence="2 3">
    <name type="scientific">Cinchona calisaya</name>
    <dbReference type="NCBI Taxonomy" id="153742"/>
    <lineage>
        <taxon>Eukaryota</taxon>
        <taxon>Viridiplantae</taxon>
        <taxon>Streptophyta</taxon>
        <taxon>Embryophyta</taxon>
        <taxon>Tracheophyta</taxon>
        <taxon>Spermatophyta</taxon>
        <taxon>Magnoliopsida</taxon>
        <taxon>eudicotyledons</taxon>
        <taxon>Gunneridae</taxon>
        <taxon>Pentapetalae</taxon>
        <taxon>asterids</taxon>
        <taxon>lamiids</taxon>
        <taxon>Gentianales</taxon>
        <taxon>Rubiaceae</taxon>
        <taxon>Cinchonoideae</taxon>
        <taxon>Cinchoneae</taxon>
        <taxon>Cinchona</taxon>
    </lineage>
</organism>
<protein>
    <submittedName>
        <fullName evidence="2">Uncharacterized protein</fullName>
    </submittedName>
</protein>
<dbReference type="Proteomes" id="UP001630127">
    <property type="component" value="Unassembled WGS sequence"/>
</dbReference>